<dbReference type="EMBL" id="SMAG01000002">
    <property type="protein sequence ID" value="TCS95948.1"/>
    <property type="molecule type" value="Genomic_DNA"/>
</dbReference>
<organism evidence="1 2">
    <name type="scientific">Hazenella coriacea</name>
    <dbReference type="NCBI Taxonomy" id="1179467"/>
    <lineage>
        <taxon>Bacteria</taxon>
        <taxon>Bacillati</taxon>
        <taxon>Bacillota</taxon>
        <taxon>Bacilli</taxon>
        <taxon>Bacillales</taxon>
        <taxon>Thermoactinomycetaceae</taxon>
        <taxon>Hazenella</taxon>
    </lineage>
</organism>
<dbReference type="Proteomes" id="UP000294937">
    <property type="component" value="Unassembled WGS sequence"/>
</dbReference>
<dbReference type="RefSeq" id="WP_165875825.1">
    <property type="nucleotide sequence ID" value="NZ_SMAG01000002.1"/>
</dbReference>
<evidence type="ECO:0000313" key="2">
    <source>
        <dbReference type="Proteomes" id="UP000294937"/>
    </source>
</evidence>
<gene>
    <name evidence="1" type="ORF">EDD58_102532</name>
</gene>
<sequence>MKMGELIPSLKCSNVNIEHAQPEKMTQPQLQLLFKIFHSILVYGNQESPEEKEQIQRYKNSYLRKRVLCTWRRIRPHRYPIAHGKPQEKVLAYQRIFKDMKDLIMRYFQEEFGDKQIHMNAFTIRVFIWNQVLITERMKKGKETGDWSELLEMVDLLIEYEQLDI</sequence>
<proteinExistence type="predicted"/>
<dbReference type="AlphaFoldDB" id="A0A4R3L9P5"/>
<evidence type="ECO:0000313" key="1">
    <source>
        <dbReference type="EMBL" id="TCS95948.1"/>
    </source>
</evidence>
<keyword evidence="2" id="KW-1185">Reference proteome</keyword>
<protein>
    <submittedName>
        <fullName evidence="1">Uncharacterized protein</fullName>
    </submittedName>
</protein>
<comment type="caution">
    <text evidence="1">The sequence shown here is derived from an EMBL/GenBank/DDBJ whole genome shotgun (WGS) entry which is preliminary data.</text>
</comment>
<accession>A0A4R3L9P5</accession>
<name>A0A4R3L9P5_9BACL</name>
<reference evidence="1 2" key="1">
    <citation type="submission" date="2019-03" db="EMBL/GenBank/DDBJ databases">
        <title>Genomic Encyclopedia of Type Strains, Phase IV (KMG-IV): sequencing the most valuable type-strain genomes for metagenomic binning, comparative biology and taxonomic classification.</title>
        <authorList>
            <person name="Goeker M."/>
        </authorList>
    </citation>
    <scope>NUCLEOTIDE SEQUENCE [LARGE SCALE GENOMIC DNA]</scope>
    <source>
        <strain evidence="1 2">DSM 45707</strain>
    </source>
</reference>